<dbReference type="FunFam" id="3.40.50.720:FF:000033">
    <property type="entry name" value="Adenylyltransferase and sulfurtransferase MOCS3"/>
    <property type="match status" value="1"/>
</dbReference>
<evidence type="ECO:0000256" key="6">
    <source>
        <dbReference type="ARBA" id="ARBA00055169"/>
    </source>
</evidence>
<comment type="similarity">
    <text evidence="1">Belongs to the HesA/MoeB/ThiF family.</text>
</comment>
<evidence type="ECO:0000256" key="8">
    <source>
        <dbReference type="ARBA" id="ARBA00066884"/>
    </source>
</evidence>
<keyword evidence="4" id="KW-0067">ATP-binding</keyword>
<evidence type="ECO:0000256" key="5">
    <source>
        <dbReference type="ARBA" id="ARBA00052218"/>
    </source>
</evidence>
<dbReference type="GO" id="GO:0005524">
    <property type="term" value="F:ATP binding"/>
    <property type="evidence" value="ECO:0007669"/>
    <property type="project" value="UniProtKB-KW"/>
</dbReference>
<dbReference type="Pfam" id="PF00899">
    <property type="entry name" value="ThiF"/>
    <property type="match status" value="1"/>
</dbReference>
<sequence length="253" mass="27015">MDDHQLLRYSRHLLLDEMGIEAQERLLACSVLVVGAGGLGCPAALYLASAGVGRLLIADADTVDLTNLQRQVLHREAGIGLPKVESARRALAEVNPRVEVVPLQARLEGTALADAVREADVVLDCTDNFATRHAVNRACFAEGVPLVSGSALRFEGQLTVFDPRDPASPCYQCVFPEDQAVEEAQCATMGVFAPLTGMVGTMQAAEALKIAGEFGVPMTGQLLMIDARRMRFERIAVGRSPECGVCGSRAPAR</sequence>
<evidence type="ECO:0000256" key="7">
    <source>
        <dbReference type="ARBA" id="ARBA00063809"/>
    </source>
</evidence>
<dbReference type="AlphaFoldDB" id="A0A7W8HL65"/>
<dbReference type="InterPro" id="IPR045886">
    <property type="entry name" value="ThiF/MoeB/HesA"/>
</dbReference>
<dbReference type="PANTHER" id="PTHR10953:SF240">
    <property type="entry name" value="SULFUR CARRIER PROTEIN THIS ADENYLYLTRANSFERASE"/>
    <property type="match status" value="1"/>
</dbReference>
<evidence type="ECO:0000256" key="2">
    <source>
        <dbReference type="ARBA" id="ARBA00022679"/>
    </source>
</evidence>
<keyword evidence="3" id="KW-0547">Nucleotide-binding</keyword>
<evidence type="ECO:0000256" key="11">
    <source>
        <dbReference type="ARBA" id="ARBA00075328"/>
    </source>
</evidence>
<dbReference type="NCBIfam" id="NF004281">
    <property type="entry name" value="PRK05690.1"/>
    <property type="match status" value="1"/>
</dbReference>
<comment type="subunit">
    <text evidence="7">Homodimer. Forms a stable heterotetrameric complex of 2 MoeB and 2 MoaD during adenylation of MoaD.</text>
</comment>
<dbReference type="GO" id="GO:0061605">
    <property type="term" value="F:molybdopterin-synthase adenylyltransferase activity"/>
    <property type="evidence" value="ECO:0007669"/>
    <property type="project" value="UniProtKB-EC"/>
</dbReference>
<evidence type="ECO:0000256" key="9">
    <source>
        <dbReference type="ARBA" id="ARBA00073635"/>
    </source>
</evidence>
<accession>A0A7W8HL65</accession>
<gene>
    <name evidence="14" type="ORF">HNQ70_003201</name>
</gene>
<evidence type="ECO:0000256" key="1">
    <source>
        <dbReference type="ARBA" id="ARBA00009919"/>
    </source>
</evidence>
<proteinExistence type="inferred from homology"/>
<dbReference type="CDD" id="cd00757">
    <property type="entry name" value="ThiF_MoeB_HesA_family"/>
    <property type="match status" value="1"/>
</dbReference>
<dbReference type="Proteomes" id="UP000532440">
    <property type="component" value="Unassembled WGS sequence"/>
</dbReference>
<dbReference type="GO" id="GO:0005829">
    <property type="term" value="C:cytosol"/>
    <property type="evidence" value="ECO:0007669"/>
    <property type="project" value="TreeGrafter"/>
</dbReference>
<evidence type="ECO:0000313" key="15">
    <source>
        <dbReference type="Proteomes" id="UP000532440"/>
    </source>
</evidence>
<reference evidence="14 15" key="1">
    <citation type="submission" date="2020-08" db="EMBL/GenBank/DDBJ databases">
        <title>Genomic Encyclopedia of Type Strains, Phase IV (KMG-IV): sequencing the most valuable type-strain genomes for metagenomic binning, comparative biology and taxonomic classification.</title>
        <authorList>
            <person name="Goeker M."/>
        </authorList>
    </citation>
    <scope>NUCLEOTIDE SEQUENCE [LARGE SCALE GENOMIC DNA]</scope>
    <source>
        <strain evidence="14 15">DSM 29781</strain>
    </source>
</reference>
<keyword evidence="15" id="KW-1185">Reference proteome</keyword>
<evidence type="ECO:0000256" key="4">
    <source>
        <dbReference type="ARBA" id="ARBA00022840"/>
    </source>
</evidence>
<name>A0A7W8HL65_9BURK</name>
<dbReference type="SUPFAM" id="SSF69572">
    <property type="entry name" value="Activating enzymes of the ubiquitin-like proteins"/>
    <property type="match status" value="1"/>
</dbReference>
<dbReference type="PANTHER" id="PTHR10953">
    <property type="entry name" value="UBIQUITIN-ACTIVATING ENZYME E1"/>
    <property type="match status" value="1"/>
</dbReference>
<evidence type="ECO:0000256" key="3">
    <source>
        <dbReference type="ARBA" id="ARBA00022741"/>
    </source>
</evidence>
<comment type="function">
    <text evidence="6">Catalyzes the adenylation by ATP of the carboxyl group of the C-terminal glycine of sulfur carrier protein MoaD.</text>
</comment>
<keyword evidence="2 14" id="KW-0808">Transferase</keyword>
<keyword evidence="14" id="KW-0548">Nucleotidyltransferase</keyword>
<comment type="caution">
    <text evidence="14">The sequence shown here is derived from an EMBL/GenBank/DDBJ whole genome shotgun (WGS) entry which is preliminary data.</text>
</comment>
<feature type="domain" description="THIF-type NAD/FAD binding fold" evidence="13">
    <location>
        <begin position="9"/>
        <end position="244"/>
    </location>
</feature>
<dbReference type="GO" id="GO:0008146">
    <property type="term" value="F:sulfotransferase activity"/>
    <property type="evidence" value="ECO:0007669"/>
    <property type="project" value="TreeGrafter"/>
</dbReference>
<evidence type="ECO:0000259" key="13">
    <source>
        <dbReference type="Pfam" id="PF00899"/>
    </source>
</evidence>
<evidence type="ECO:0000256" key="10">
    <source>
        <dbReference type="ARBA" id="ARBA00075110"/>
    </source>
</evidence>
<comment type="catalytic activity">
    <reaction evidence="5">
        <text>[molybdopterin-synthase sulfur-carrier protein]-C-terminal Gly-Gly + ATP + H(+) = [molybdopterin-synthase sulfur-carrier protein]-C-terminal Gly-Gly-AMP + diphosphate</text>
        <dbReference type="Rhea" id="RHEA:43616"/>
        <dbReference type="Rhea" id="RHEA-COMP:12159"/>
        <dbReference type="Rhea" id="RHEA-COMP:12202"/>
        <dbReference type="ChEBI" id="CHEBI:15378"/>
        <dbReference type="ChEBI" id="CHEBI:30616"/>
        <dbReference type="ChEBI" id="CHEBI:33019"/>
        <dbReference type="ChEBI" id="CHEBI:90618"/>
        <dbReference type="ChEBI" id="CHEBI:90778"/>
        <dbReference type="EC" id="2.7.7.80"/>
    </reaction>
</comment>
<evidence type="ECO:0000313" key="14">
    <source>
        <dbReference type="EMBL" id="MBB5273173.1"/>
    </source>
</evidence>
<dbReference type="InterPro" id="IPR000594">
    <property type="entry name" value="ThiF_NAD_FAD-bd"/>
</dbReference>
<dbReference type="InterPro" id="IPR035985">
    <property type="entry name" value="Ubiquitin-activating_enz"/>
</dbReference>
<dbReference type="EC" id="2.7.7.80" evidence="8"/>
<dbReference type="EMBL" id="JACHGB010000006">
    <property type="protein sequence ID" value="MBB5273173.1"/>
    <property type="molecule type" value="Genomic_DNA"/>
</dbReference>
<dbReference type="Gene3D" id="3.40.50.720">
    <property type="entry name" value="NAD(P)-binding Rossmann-like Domain"/>
    <property type="match status" value="1"/>
</dbReference>
<dbReference type="RefSeq" id="WP_183969505.1">
    <property type="nucleotide sequence ID" value="NZ_BAABEW010000024.1"/>
</dbReference>
<dbReference type="GO" id="GO:0008641">
    <property type="term" value="F:ubiquitin-like modifier activating enzyme activity"/>
    <property type="evidence" value="ECO:0007669"/>
    <property type="project" value="InterPro"/>
</dbReference>
<evidence type="ECO:0000256" key="12">
    <source>
        <dbReference type="ARBA" id="ARBA00078531"/>
    </source>
</evidence>
<protein>
    <recommendedName>
        <fullName evidence="9">Molybdopterin-synthase adenylyltransferase</fullName>
        <ecNumber evidence="8">2.7.7.80</ecNumber>
    </recommendedName>
    <alternativeName>
        <fullName evidence="12">MoaD protein adenylase</fullName>
    </alternativeName>
    <alternativeName>
        <fullName evidence="10">Molybdopterin-converting factor subunit 1 adenylase</fullName>
    </alternativeName>
    <alternativeName>
        <fullName evidence="11">Sulfur carrier protein MoaD adenylyltransferase</fullName>
    </alternativeName>
</protein>
<dbReference type="GO" id="GO:0004792">
    <property type="term" value="F:thiosulfate-cyanide sulfurtransferase activity"/>
    <property type="evidence" value="ECO:0007669"/>
    <property type="project" value="TreeGrafter"/>
</dbReference>
<organism evidence="14 15">
    <name type="scientific">Quisquiliibacterium transsilvanicum</name>
    <dbReference type="NCBI Taxonomy" id="1549638"/>
    <lineage>
        <taxon>Bacteria</taxon>
        <taxon>Pseudomonadati</taxon>
        <taxon>Pseudomonadota</taxon>
        <taxon>Betaproteobacteria</taxon>
        <taxon>Burkholderiales</taxon>
        <taxon>Burkholderiaceae</taxon>
        <taxon>Quisquiliibacterium</taxon>
    </lineage>
</organism>